<dbReference type="VEuPathDB" id="FungiDB:EMCG_02688"/>
<dbReference type="EMBL" id="LCZI01001016">
    <property type="protein sequence ID" value="KKZ62976.1"/>
    <property type="molecule type" value="Genomic_DNA"/>
</dbReference>
<dbReference type="OrthoDB" id="3510794at2759"/>
<protein>
    <recommendedName>
        <fullName evidence="3">F-box domain-containing protein</fullName>
    </recommendedName>
</protein>
<comment type="caution">
    <text evidence="1">The sequence shown here is derived from an EMBL/GenBank/DDBJ whole genome shotgun (WGS) entry which is preliminary data.</text>
</comment>
<proteinExistence type="predicted"/>
<name>A0A0G2J8X2_9EURO</name>
<evidence type="ECO:0000313" key="1">
    <source>
        <dbReference type="EMBL" id="KKZ62976.1"/>
    </source>
</evidence>
<dbReference type="Proteomes" id="UP000034164">
    <property type="component" value="Unassembled WGS sequence"/>
</dbReference>
<gene>
    <name evidence="1" type="ORF">EMCG_02688</name>
</gene>
<reference evidence="2" key="1">
    <citation type="journal article" date="2015" name="PLoS Genet.">
        <title>The dynamic genome and transcriptome of the human fungal pathogen Blastomyces and close relative Emmonsia.</title>
        <authorList>
            <person name="Munoz J.F."/>
            <person name="Gauthier G.M."/>
            <person name="Desjardins C.A."/>
            <person name="Gallo J.E."/>
            <person name="Holder J."/>
            <person name="Sullivan T.D."/>
            <person name="Marty A.J."/>
            <person name="Carmen J.C."/>
            <person name="Chen Z."/>
            <person name="Ding L."/>
            <person name="Gujja S."/>
            <person name="Magrini V."/>
            <person name="Misas E."/>
            <person name="Mitreva M."/>
            <person name="Priest M."/>
            <person name="Saif S."/>
            <person name="Whiston E.A."/>
            <person name="Young S."/>
            <person name="Zeng Q."/>
            <person name="Goldman W.E."/>
            <person name="Mardis E.R."/>
            <person name="Taylor J.W."/>
            <person name="McEwen J.G."/>
            <person name="Clay O.K."/>
            <person name="Klein B.S."/>
            <person name="Cuomo C.A."/>
        </authorList>
    </citation>
    <scope>NUCLEOTIDE SEQUENCE [LARGE SCALE GENOMIC DNA]</scope>
    <source>
        <strain evidence="2">UAMH 3008</strain>
    </source>
</reference>
<organism evidence="1 2">
    <name type="scientific">[Emmonsia] crescens</name>
    <dbReference type="NCBI Taxonomy" id="73230"/>
    <lineage>
        <taxon>Eukaryota</taxon>
        <taxon>Fungi</taxon>
        <taxon>Dikarya</taxon>
        <taxon>Ascomycota</taxon>
        <taxon>Pezizomycotina</taxon>
        <taxon>Eurotiomycetes</taxon>
        <taxon>Eurotiomycetidae</taxon>
        <taxon>Onygenales</taxon>
        <taxon>Ajellomycetaceae</taxon>
        <taxon>Emergomyces</taxon>
    </lineage>
</organism>
<evidence type="ECO:0000313" key="2">
    <source>
        <dbReference type="Proteomes" id="UP000034164"/>
    </source>
</evidence>
<accession>A0A0G2J8X2</accession>
<evidence type="ECO:0008006" key="3">
    <source>
        <dbReference type="Google" id="ProtNLM"/>
    </source>
</evidence>
<sequence>MGTSGSIKKANKRRRPVSFLDLPPEIRHEIYTLALSWPNLRVPFARLRHECEQDEAAWFTPSSLSMGLGNICNHSCTLPPPYIPESDYTTPTIFLLNRQITYEALPVLHAQELIIDQPPPYSMALGRPVDITMFISEAALQRARRVVLKIDIANLASRWARTVDTLLDVWCMDNRLEELKIIVSGGLAGGRTNIIGEEGVRIIVLKMFAKLRKFGTENPFGVKVLFEDCSPPRPPAEWVPGLRSGTLETDRYGCSNYVSGDTMRKDGNAST</sequence>
<dbReference type="AlphaFoldDB" id="A0A0G2J8X2"/>